<dbReference type="InterPro" id="IPR023211">
    <property type="entry name" value="DNA_pol_palm_dom_sf"/>
</dbReference>
<evidence type="ECO:0000259" key="9">
    <source>
        <dbReference type="Pfam" id="PF00534"/>
    </source>
</evidence>
<dbReference type="InterPro" id="IPR043502">
    <property type="entry name" value="DNA/RNA_pol_sf"/>
</dbReference>
<evidence type="ECO:0000259" key="8">
    <source>
        <dbReference type="Pfam" id="PF00136"/>
    </source>
</evidence>
<sequence length="1388" mass="158835">FIFDRFAAQKVLYFDNDIWILQPLTTIIDALDRYNMVVTPHATEPFPVDGRTQDERAIMLAGQFNFGFPDRLLVVYVAVCCFIALAKSAVSSEWLTLWIERLRYYGFASPSEGMHFDQNWGNFIPSYFAQDQYLILRDPRYNIAYWNLHYRGKHLHMVDDIVMYDSEPVVFMHFSGMSDLLNYDIEGISQHQNRYKMNNFPKLRPIFQKYLALLKSENTMHWRHVPYGFTNFKDGSRVPDAARRVYARMMDPGHSHRSDARLFQDTVAFEDPFRIVAPAPKISVLSWMLEGAHHLIVEPRGPEWIPEIAWEAYQTRPDVMGVYPDPFGRVHHAEGVQNWFGGNGMREHGADSIRNHFERVWREHKTMPNPNMRLPFGVNLGLVNTNVYGWLHDFCGACEFGRLSIDVLQASGMRTTAILLPSGVKHNQNTSLVKATRIPTFYFNLFVANAVHTADIVNRYPTAEWKRHYNIAYWSWELDQFPSKWLGYMEVFSEIWTVSDFVTMSILSSPGYAGYVETPVMTMPMGLTLNVTMYKANRTRFNFRKGTMVFLVMFDFLSSYHRKNPLSALAAFRRAFQKSKSNVLLVIKCVLPLEHFSFQQEFNQLKMEVRKSRRVRIMTEVLSQQELGTLMASVDVFVSLHRSEGYGLLLLQMLMLGKPVIATAYSGNMDFMAKLPESFQFLQIPYRYTWVNVSEPFLETYQTGQRWAEPDVSKAAKAMQMLYAEPWWWRNRRNMDRSLLDSCQKVIGPWFRKKFGADGIGSRMYMHLKSIYRSKRRRGAEEAVLLGAEADRRIAGARGSDGPGRLYPSIIIAYNLCFSTCVGRLQEHLKGATAKLGVLEAYQQPHCRAEDLFVTPNEAIFLKRSKKAGILPRMLFEILQTRIMVKKALKELQKPGASAEARARLLDARQFGLKMIANVTYGYTGASFSGRMPCVDLADAIVQTARRTLERAIRWVEQHIPRAEVLYGDTDSMFVRLPGHSKEEAFQVGAKIAQEVTKQNPRPVELQMEKVYWPCCLVSKKRYVGHAWSSPNDVAPVFDAKGIETIRRDQCAATQHLMRGALEDFFESKGNLSQLKQFIRRHVDRIREGRFTVKDFIFHHEVRAPDEYKGQGPLAAQAVRRSGLPWPSPGERFSFVVAQGLAVNGPKKKASLLSLPCKTLAMQNLNYGYGFIGLLRLLNCFRELGPFLISMTFQSMVYPLSIAYSFYSRHTAAVAWVPSTGSLFQEKLFGQRLFLYLLFGYLLNDLPRCWDNILFRLHHGVSLLGILVLLQAPEGGAPLTLAIFAAECGSLFYNAWLIHPSLGTSGGGTTRRSRLGPGCTRRSKANGTGLRDEGLGRSMLRSFSNRSMLRLHGMGASMHGQLAQLCSANDYRVHMHMSYGQDMRRSIW</sequence>
<keyword evidence="2" id="KW-0328">Glycosyltransferase</keyword>
<proteinExistence type="inferred from homology"/>
<dbReference type="PANTHER" id="PTHR45812">
    <property type="entry name" value="DNA POLYMERASE ZETA CATALYTIC SUBUNIT"/>
    <property type="match status" value="1"/>
</dbReference>
<protein>
    <recommendedName>
        <fullName evidence="6">DNA polymerase</fullName>
        <ecNumber evidence="6">2.7.7.7</ecNumber>
    </recommendedName>
</protein>
<evidence type="ECO:0000256" key="5">
    <source>
        <dbReference type="ARBA" id="ARBA00022932"/>
    </source>
</evidence>
<comment type="similarity">
    <text evidence="1 6">Belongs to the DNA polymerase type-B family.</text>
</comment>
<evidence type="ECO:0000313" key="10">
    <source>
        <dbReference type="EMBL" id="CAK9020469.1"/>
    </source>
</evidence>
<feature type="domain" description="DNA-directed DNA polymerase family B multifunctional" evidence="8">
    <location>
        <begin position="806"/>
        <end position="1139"/>
    </location>
</feature>
<dbReference type="PANTHER" id="PTHR45812:SF1">
    <property type="entry name" value="DNA POLYMERASE ZETA CATALYTIC SUBUNIT"/>
    <property type="match status" value="1"/>
</dbReference>
<keyword evidence="5 6" id="KW-0239">DNA-directed DNA polymerase</keyword>
<evidence type="ECO:0000256" key="2">
    <source>
        <dbReference type="ARBA" id="ARBA00022676"/>
    </source>
</evidence>
<dbReference type="Gene3D" id="1.10.287.690">
    <property type="entry name" value="Helix hairpin bin"/>
    <property type="match status" value="1"/>
</dbReference>
<evidence type="ECO:0000313" key="11">
    <source>
        <dbReference type="Proteomes" id="UP001642464"/>
    </source>
</evidence>
<dbReference type="InterPro" id="IPR006134">
    <property type="entry name" value="DNA-dir_DNA_pol_B_multi_dom"/>
</dbReference>
<evidence type="ECO:0000256" key="4">
    <source>
        <dbReference type="ARBA" id="ARBA00022695"/>
    </source>
</evidence>
<evidence type="ECO:0000256" key="6">
    <source>
        <dbReference type="RuleBase" id="RU000442"/>
    </source>
</evidence>
<keyword evidence="11" id="KW-1185">Reference proteome</keyword>
<evidence type="ECO:0000256" key="3">
    <source>
        <dbReference type="ARBA" id="ARBA00022679"/>
    </source>
</evidence>
<evidence type="ECO:0000256" key="7">
    <source>
        <dbReference type="SAM" id="MobiDB-lite"/>
    </source>
</evidence>
<dbReference type="InterPro" id="IPR042087">
    <property type="entry name" value="DNA_pol_B_thumb"/>
</dbReference>
<comment type="caution">
    <text evidence="10">The sequence shown here is derived from an EMBL/GenBank/DDBJ whole genome shotgun (WGS) entry which is preliminary data.</text>
</comment>
<dbReference type="EMBL" id="CAXAMM010009458">
    <property type="protein sequence ID" value="CAK9020469.1"/>
    <property type="molecule type" value="Genomic_DNA"/>
</dbReference>
<reference evidence="10 11" key="1">
    <citation type="submission" date="2024-02" db="EMBL/GenBank/DDBJ databases">
        <authorList>
            <person name="Chen Y."/>
            <person name="Shah S."/>
            <person name="Dougan E. K."/>
            <person name="Thang M."/>
            <person name="Chan C."/>
        </authorList>
    </citation>
    <scope>NUCLEOTIDE SEQUENCE [LARGE SCALE GENOMIC DNA]</scope>
</reference>
<dbReference type="PROSITE" id="PS00116">
    <property type="entry name" value="DNA_POLYMERASE_B"/>
    <property type="match status" value="1"/>
</dbReference>
<feature type="non-terminal residue" evidence="10">
    <location>
        <position position="1"/>
    </location>
</feature>
<dbReference type="InterPro" id="IPR001296">
    <property type="entry name" value="Glyco_trans_1"/>
</dbReference>
<dbReference type="Pfam" id="PF00534">
    <property type="entry name" value="Glycos_transf_1"/>
    <property type="match status" value="1"/>
</dbReference>
<dbReference type="InterPro" id="IPR017964">
    <property type="entry name" value="DNA-dir_DNA_pol_B_CS"/>
</dbReference>
<dbReference type="SMART" id="SM00486">
    <property type="entry name" value="POLBc"/>
    <property type="match status" value="1"/>
</dbReference>
<feature type="domain" description="Glycosyl transferase family 1" evidence="9">
    <location>
        <begin position="561"/>
        <end position="671"/>
    </location>
</feature>
<dbReference type="SUPFAM" id="SSF56672">
    <property type="entry name" value="DNA/RNA polymerases"/>
    <property type="match status" value="1"/>
</dbReference>
<dbReference type="Gene3D" id="1.10.132.60">
    <property type="entry name" value="DNA polymerase family B, C-terminal domain"/>
    <property type="match status" value="1"/>
</dbReference>
<keyword evidence="4 6" id="KW-0548">Nucleotidyltransferase</keyword>
<feature type="region of interest" description="Disordered" evidence="7">
    <location>
        <begin position="1305"/>
        <end position="1332"/>
    </location>
</feature>
<dbReference type="Proteomes" id="UP001642464">
    <property type="component" value="Unassembled WGS sequence"/>
</dbReference>
<gene>
    <name evidence="10" type="ORF">SCF082_LOCUS14927</name>
</gene>
<dbReference type="InterPro" id="IPR030559">
    <property type="entry name" value="PolZ_Rev3"/>
</dbReference>
<dbReference type="Gene3D" id="3.90.1600.10">
    <property type="entry name" value="Palm domain of DNA polymerase"/>
    <property type="match status" value="1"/>
</dbReference>
<keyword evidence="6" id="KW-0235">DNA replication</keyword>
<organism evidence="10 11">
    <name type="scientific">Durusdinium trenchii</name>
    <dbReference type="NCBI Taxonomy" id="1381693"/>
    <lineage>
        <taxon>Eukaryota</taxon>
        <taxon>Sar</taxon>
        <taxon>Alveolata</taxon>
        <taxon>Dinophyceae</taxon>
        <taxon>Suessiales</taxon>
        <taxon>Symbiodiniaceae</taxon>
        <taxon>Durusdinium</taxon>
    </lineage>
</organism>
<accession>A0ABP0K2T8</accession>
<keyword evidence="3 6" id="KW-0808">Transferase</keyword>
<dbReference type="EC" id="2.7.7.7" evidence="6"/>
<dbReference type="Pfam" id="PF00136">
    <property type="entry name" value="DNA_pol_B"/>
    <property type="match status" value="1"/>
</dbReference>
<dbReference type="InterPro" id="IPR006172">
    <property type="entry name" value="DNA-dir_DNA_pol_B"/>
</dbReference>
<dbReference type="CDD" id="cd01635">
    <property type="entry name" value="Glycosyltransferase_GTB-type"/>
    <property type="match status" value="1"/>
</dbReference>
<name>A0ABP0K2T8_9DINO</name>
<comment type="catalytic activity">
    <reaction evidence="6">
        <text>DNA(n) + a 2'-deoxyribonucleoside 5'-triphosphate = DNA(n+1) + diphosphate</text>
        <dbReference type="Rhea" id="RHEA:22508"/>
        <dbReference type="Rhea" id="RHEA-COMP:17339"/>
        <dbReference type="Rhea" id="RHEA-COMP:17340"/>
        <dbReference type="ChEBI" id="CHEBI:33019"/>
        <dbReference type="ChEBI" id="CHEBI:61560"/>
        <dbReference type="ChEBI" id="CHEBI:173112"/>
        <dbReference type="EC" id="2.7.7.7"/>
    </reaction>
</comment>
<keyword evidence="6" id="KW-0238">DNA-binding</keyword>
<dbReference type="SUPFAM" id="SSF53756">
    <property type="entry name" value="UDP-Glycosyltransferase/glycogen phosphorylase"/>
    <property type="match status" value="1"/>
</dbReference>
<evidence type="ECO:0000256" key="1">
    <source>
        <dbReference type="ARBA" id="ARBA00005755"/>
    </source>
</evidence>
<dbReference type="Gene3D" id="3.40.50.2000">
    <property type="entry name" value="Glycogen Phosphorylase B"/>
    <property type="match status" value="1"/>
</dbReference>